<feature type="transmembrane region" description="Helical" evidence="1">
    <location>
        <begin position="119"/>
        <end position="138"/>
    </location>
</feature>
<dbReference type="EMBL" id="ANPE02000232">
    <property type="protein sequence ID" value="EMY32788.1"/>
    <property type="molecule type" value="Genomic_DNA"/>
</dbReference>
<evidence type="ECO:0000256" key="1">
    <source>
        <dbReference type="SAM" id="Phobius"/>
    </source>
</evidence>
<keyword evidence="1" id="KW-0812">Transmembrane</keyword>
<sequence>METSTLIGNYLLGGAINAAVLVAIAFALSRFAKDSYGRSLLAIFLVIAGGAYVGFAIVAEASGLWALAELLHAIALGALGLLGLRRSPYWLALGWALHPLWDVPLHFFGGGHEFAPESWAIACVTFDWVVALYIVLAYRRSGGSRFRFRTGLPAAKMHRQTVPANPGAVR</sequence>
<dbReference type="Proteomes" id="UP000010729">
    <property type="component" value="Unassembled WGS sequence"/>
</dbReference>
<evidence type="ECO:0000313" key="2">
    <source>
        <dbReference type="EMBL" id="EMY32788.1"/>
    </source>
</evidence>
<reference evidence="2 3" key="1">
    <citation type="journal article" date="2013" name="Genome Announc.">
        <title>Draft Genome Sequence of Arthrobacter crystallopoietes Strain BAB-32, Revealing Genes for Bioremediation.</title>
        <authorList>
            <person name="Joshi M.N."/>
            <person name="Pandit A.S."/>
            <person name="Sharma A."/>
            <person name="Pandya R.V."/>
            <person name="Desai S.M."/>
            <person name="Saxena A.K."/>
            <person name="Bagatharia S.B."/>
        </authorList>
    </citation>
    <scope>NUCLEOTIDE SEQUENCE [LARGE SCALE GENOMIC DNA]</scope>
    <source>
        <strain evidence="2 3">BAB-32</strain>
    </source>
</reference>
<dbReference type="AlphaFoldDB" id="N1V3K0"/>
<keyword evidence="1" id="KW-0472">Membrane</keyword>
<dbReference type="Pfam" id="PF19473">
    <property type="entry name" value="DUF6010"/>
    <property type="match status" value="1"/>
</dbReference>
<evidence type="ECO:0000313" key="3">
    <source>
        <dbReference type="Proteomes" id="UP000010729"/>
    </source>
</evidence>
<name>N1V3K0_9MICC</name>
<organism evidence="2 3">
    <name type="scientific">Arthrobacter crystallopoietes BAB-32</name>
    <dbReference type="NCBI Taxonomy" id="1246476"/>
    <lineage>
        <taxon>Bacteria</taxon>
        <taxon>Bacillati</taxon>
        <taxon>Actinomycetota</taxon>
        <taxon>Actinomycetes</taxon>
        <taxon>Micrococcales</taxon>
        <taxon>Micrococcaceae</taxon>
        <taxon>Crystallibacter</taxon>
    </lineage>
</organism>
<feature type="transmembrane region" description="Helical" evidence="1">
    <location>
        <begin position="89"/>
        <end position="107"/>
    </location>
</feature>
<dbReference type="RefSeq" id="WP_005272830.1">
    <property type="nucleotide sequence ID" value="NZ_ANPE02000232.1"/>
</dbReference>
<proteinExistence type="predicted"/>
<gene>
    <name evidence="2" type="ORF">D477_018309</name>
</gene>
<accession>N1V3K0</accession>
<feature type="transmembrane region" description="Helical" evidence="1">
    <location>
        <begin position="6"/>
        <end position="28"/>
    </location>
</feature>
<keyword evidence="3" id="KW-1185">Reference proteome</keyword>
<comment type="caution">
    <text evidence="2">The sequence shown here is derived from an EMBL/GenBank/DDBJ whole genome shotgun (WGS) entry which is preliminary data.</text>
</comment>
<dbReference type="InterPro" id="IPR046052">
    <property type="entry name" value="DUF6010"/>
</dbReference>
<dbReference type="OrthoDB" id="5194787at2"/>
<feature type="transmembrane region" description="Helical" evidence="1">
    <location>
        <begin position="40"/>
        <end position="58"/>
    </location>
</feature>
<keyword evidence="1" id="KW-1133">Transmembrane helix</keyword>
<protein>
    <submittedName>
        <fullName evidence="2">PTS system N-acetylglucosamine-specific transporter subunit IIBC</fullName>
    </submittedName>
</protein>
<feature type="transmembrane region" description="Helical" evidence="1">
    <location>
        <begin position="64"/>
        <end position="82"/>
    </location>
</feature>